<comment type="caution">
    <text evidence="2">The sequence shown here is derived from an EMBL/GenBank/DDBJ whole genome shotgun (WGS) entry which is preliminary data.</text>
</comment>
<reference evidence="2 3" key="1">
    <citation type="journal article" date="2021" name="Hortic Res">
        <title>Chromosome-scale assembly of the Dendrobium chrysotoxum genome enhances the understanding of orchid evolution.</title>
        <authorList>
            <person name="Zhang Y."/>
            <person name="Zhang G.Q."/>
            <person name="Zhang D."/>
            <person name="Liu X.D."/>
            <person name="Xu X.Y."/>
            <person name="Sun W.H."/>
            <person name="Yu X."/>
            <person name="Zhu X."/>
            <person name="Wang Z.W."/>
            <person name="Zhao X."/>
            <person name="Zhong W.Y."/>
            <person name="Chen H."/>
            <person name="Yin W.L."/>
            <person name="Huang T."/>
            <person name="Niu S.C."/>
            <person name="Liu Z.J."/>
        </authorList>
    </citation>
    <scope>NUCLEOTIDE SEQUENCE [LARGE SCALE GENOMIC DNA]</scope>
    <source>
        <strain evidence="2">Lindl</strain>
    </source>
</reference>
<dbReference type="EMBL" id="JAGFBR010000006">
    <property type="protein sequence ID" value="KAH0465873.1"/>
    <property type="molecule type" value="Genomic_DNA"/>
</dbReference>
<organism evidence="2 3">
    <name type="scientific">Dendrobium chrysotoxum</name>
    <name type="common">Orchid</name>
    <dbReference type="NCBI Taxonomy" id="161865"/>
    <lineage>
        <taxon>Eukaryota</taxon>
        <taxon>Viridiplantae</taxon>
        <taxon>Streptophyta</taxon>
        <taxon>Embryophyta</taxon>
        <taxon>Tracheophyta</taxon>
        <taxon>Spermatophyta</taxon>
        <taxon>Magnoliopsida</taxon>
        <taxon>Liliopsida</taxon>
        <taxon>Asparagales</taxon>
        <taxon>Orchidaceae</taxon>
        <taxon>Epidendroideae</taxon>
        <taxon>Malaxideae</taxon>
        <taxon>Dendrobiinae</taxon>
        <taxon>Dendrobium</taxon>
    </lineage>
</organism>
<keyword evidence="3" id="KW-1185">Reference proteome</keyword>
<sequence>MQHAEMDELEEDQVEGNVVDSQEEIEYSRTQQTPRYSFCGQAPAPEEGVSLIDEQGNPIKRRGRITCADMQNILSGILIDIKVNENNIPESILLGSYLGVVTRDPVLAIMAFSD</sequence>
<dbReference type="AlphaFoldDB" id="A0AAV7HEH9"/>
<gene>
    <name evidence="2" type="ORF">IEQ34_005976</name>
</gene>
<evidence type="ECO:0000313" key="3">
    <source>
        <dbReference type="Proteomes" id="UP000775213"/>
    </source>
</evidence>
<dbReference type="Proteomes" id="UP000775213">
    <property type="component" value="Unassembled WGS sequence"/>
</dbReference>
<feature type="region of interest" description="Disordered" evidence="1">
    <location>
        <begin position="1"/>
        <end position="40"/>
    </location>
</feature>
<evidence type="ECO:0000313" key="2">
    <source>
        <dbReference type="EMBL" id="KAH0465873.1"/>
    </source>
</evidence>
<accession>A0AAV7HEH9</accession>
<name>A0AAV7HEH9_DENCH</name>
<evidence type="ECO:0000256" key="1">
    <source>
        <dbReference type="SAM" id="MobiDB-lite"/>
    </source>
</evidence>
<protein>
    <submittedName>
        <fullName evidence="2">Uncharacterized protein</fullName>
    </submittedName>
</protein>
<proteinExistence type="predicted"/>